<dbReference type="InterPro" id="IPR036397">
    <property type="entry name" value="RNaseH_sf"/>
</dbReference>
<accession>A0A1Q9D2H9</accession>
<feature type="compositionally biased region" description="Basic and acidic residues" evidence="1">
    <location>
        <begin position="282"/>
        <end position="292"/>
    </location>
</feature>
<feature type="compositionally biased region" description="Acidic residues" evidence="1">
    <location>
        <begin position="171"/>
        <end position="181"/>
    </location>
</feature>
<dbReference type="InterPro" id="IPR001584">
    <property type="entry name" value="Integrase_cat-core"/>
</dbReference>
<gene>
    <name evidence="3" type="primary">GIP</name>
    <name evidence="3" type="ORF">AK812_SmicGene29164</name>
</gene>
<feature type="compositionally biased region" description="Acidic residues" evidence="1">
    <location>
        <begin position="302"/>
        <end position="316"/>
    </location>
</feature>
<feature type="region of interest" description="Disordered" evidence="1">
    <location>
        <begin position="782"/>
        <end position="815"/>
    </location>
</feature>
<feature type="compositionally biased region" description="Basic and acidic residues" evidence="1">
    <location>
        <begin position="792"/>
        <end position="802"/>
    </location>
</feature>
<feature type="region of interest" description="Disordered" evidence="1">
    <location>
        <begin position="282"/>
        <end position="316"/>
    </location>
</feature>
<feature type="domain" description="Integrase catalytic" evidence="2">
    <location>
        <begin position="970"/>
        <end position="1135"/>
    </location>
</feature>
<dbReference type="Gene3D" id="3.30.420.10">
    <property type="entry name" value="Ribonuclease H-like superfamily/Ribonuclease H"/>
    <property type="match status" value="1"/>
</dbReference>
<evidence type="ECO:0000259" key="2">
    <source>
        <dbReference type="PROSITE" id="PS50994"/>
    </source>
</evidence>
<name>A0A1Q9D2H9_SYMMI</name>
<dbReference type="GO" id="GO:0003676">
    <property type="term" value="F:nucleic acid binding"/>
    <property type="evidence" value="ECO:0007669"/>
    <property type="project" value="InterPro"/>
</dbReference>
<feature type="compositionally biased region" description="Basic residues" evidence="1">
    <location>
        <begin position="1330"/>
        <end position="1339"/>
    </location>
</feature>
<dbReference type="Pfam" id="PF07727">
    <property type="entry name" value="RVT_2"/>
    <property type="match status" value="1"/>
</dbReference>
<dbReference type="Proteomes" id="UP000186817">
    <property type="component" value="Unassembled WGS sequence"/>
</dbReference>
<feature type="compositionally biased region" description="Low complexity" evidence="1">
    <location>
        <begin position="184"/>
        <end position="201"/>
    </location>
</feature>
<dbReference type="InterPro" id="IPR013103">
    <property type="entry name" value="RVT_2"/>
</dbReference>
<dbReference type="GO" id="GO:0015074">
    <property type="term" value="P:DNA integration"/>
    <property type="evidence" value="ECO:0007669"/>
    <property type="project" value="InterPro"/>
</dbReference>
<evidence type="ECO:0000313" key="4">
    <source>
        <dbReference type="Proteomes" id="UP000186817"/>
    </source>
</evidence>
<feature type="compositionally biased region" description="Basic and acidic residues" evidence="1">
    <location>
        <begin position="1340"/>
        <end position="1353"/>
    </location>
</feature>
<dbReference type="EMBL" id="LSRX01000763">
    <property type="protein sequence ID" value="OLP89387.1"/>
    <property type="molecule type" value="Genomic_DNA"/>
</dbReference>
<evidence type="ECO:0000256" key="1">
    <source>
        <dbReference type="SAM" id="MobiDB-lite"/>
    </source>
</evidence>
<feature type="region of interest" description="Disordered" evidence="1">
    <location>
        <begin position="136"/>
        <end position="201"/>
    </location>
</feature>
<feature type="compositionally biased region" description="Basic and acidic residues" evidence="1">
    <location>
        <begin position="1985"/>
        <end position="1994"/>
    </location>
</feature>
<proteinExistence type="predicted"/>
<dbReference type="SUPFAM" id="SSF53098">
    <property type="entry name" value="Ribonuclease H-like"/>
    <property type="match status" value="1"/>
</dbReference>
<feature type="region of interest" description="Disordered" evidence="1">
    <location>
        <begin position="836"/>
        <end position="861"/>
    </location>
</feature>
<protein>
    <submittedName>
        <fullName evidence="3">Copia protein</fullName>
    </submittedName>
</protein>
<sequence>MTSGGSNRSKDGVPSWDGNATTFQAYEEQVLVWEQGVKYENRYLCGPRLAAELTGAAQRMIVGKSPTWVSFNGGVAVFLDHLRQGLGKPQIPEATEYLNKYFRSSRRRMGEGINEYITRKTETYWRACQALKRVMPRNASNQAEMERWRPPTTSSGGPWGSRRSSWTSDATGDENETDNAESDGTATTTAGSRTSWSQPYGGSWWSGSSWDWSSYYGSWSWKSTSWEPEATKDAVEILPEFVQAWYLLVDAGLTNAERNLIHTAVRGEYTIARVAHELRAQHGDGDGRRREQGGQAYWGEGRDEDATDHEQDEEDVKDFDTSIFDEEEAALWNENQEEIESAHAVLREAKRTLRSAREKQHQVKMSRKYFRPSGGSHDGPPRDDSKMTCLRCGKEMAPFVCYVEGLEEAMTVGPPSGPTTQEAVANGCCVIDGGATRTLGSVRAVEMVLKKNMTKHGTDRVHHVDVNDKPTFGFGNSSEGQCISTLHLGITADEKPGSLVIHALDEGEGPILFSIDALRKLDAIVDFKQDLVVFRALDPSKIIPLQRSQTGHQLMDLTADIFAAARQAERPVPSSALTPDSSLPAMMKMTKPQLVKAIQDRGEDPPQQWSRVELRDRLVELMEEAGEEVGGTRKTDLRQWISDLNKNSRKKDNLKEFCETRLKMTLTGNETIPVVQRSALKVIYNISVPNSQDPVGFGKWASLTYGQLRREQPSYAKWVQETMLEDAHTCDYRLSRLATWLMNQPDEETDETEIPIMTSHAKTKEPVNKENFQAKPKAIHPKSMINKSGKGYAKDGRKEWHSEAAASSSEGSAAVTTDQLKLMMETMATMKQEIQQLREGKEAEEPRRKKTGETEPSETEKSFQMVMDMIRKYNPQVATTKGCQVNVRECQEEALVQDGFPSEDRKRKAAIQKKLYLLHAATGHGSVRHLVEALKRRGASNEVLQAAKEFKCSICHERQRVQPRHLASLEPLPPKWYTVSADVGHWHHPATGEDVQFLLMLDENTRFRTARILSKGSKQQPSASTCLSYFQEGWLQYFGLPRTLRVDPAGAFRSQTLETFCDKHSIFIDLAPAEAHWKIGSIEQAVRGTKELLQKLPADEPTITAEEALASTIRVFNHREQVRGFTPAQLAIGRNSDDTERFVGEPHQLPPDLLVENASGEFARDVQRRATAEKAHADWHAAQRLMRAKHSRPRRLYDYVPGELVFFWRSQESNKSRRAPGGKHGRFLGPARVLATETRRDDDGQLRPGSVVWCIRGKQLIKCCPEQLRRASERESLVEELSTDSRVQWTFTKVATEIGGNQFQDVSGEAPDDEEWERAQDPQQEQPPLVRHRVRGKRAGPHEGELDAEEARQPARRPRQQENEQMAMMAEKWQDRVSEGTWNKDPVEFWMHEDSAVQVELDIPESTRGRQQMCRNLEGFFVGALKRKTVEVSERKLTPEERQQFREAKSVEVKNFIAAEAFKSLPSHLQASPQQAVGMRWILTWKNREDGSKKAKARAVLLGYQDPSYEHRSTTSPVMSRQTRQMFLQYASWKRWVIQKGDVSGAFLQGREYPDQLHCIPCPEILEAMNLAPGTVVQLKKACYGLVDAPLEWYRSVDEFLKSLGFERSWSDPCAWYLRKNGSLQGAISGHVDDFLFMGPENDHEWDQVILAIKKKFKWGDWEQGVFTQCGVKIEATEEGYRLSQPGYAKDIKEIPLSATRRREDNALITDWERTQLRMLLGGLSWHAQQVAPHLCAAVSLLLSETSKGTIATVKKANQLLHQAQMRHDHAMIIHKHHPDDDLSIFAWVDAASQNRISGESTQGIFIGIAPSSLARGEVTEVTPISWQSSKIDRACRSPGAAESQAATNGEDVLYYARYQWSEMLHGKVDVRDPDATVRRTTGHLITDSRNVYDKLNTEVLVIKGAEKRSNIELLSIKASQYSTHLDIRWVHSEAQLANGLTKAGTSREFELYYKMGGRWRIVEDPAMMSARRRKAQGLQPLYSESKETKRHEDSDDFSGIEGHASAINSMHL</sequence>
<dbReference type="PROSITE" id="PS50994">
    <property type="entry name" value="INTEGRASE"/>
    <property type="match status" value="1"/>
</dbReference>
<feature type="compositionally biased region" description="Low complexity" evidence="1">
    <location>
        <begin position="150"/>
        <end position="168"/>
    </location>
</feature>
<comment type="caution">
    <text evidence="3">The sequence shown here is derived from an EMBL/GenBank/DDBJ whole genome shotgun (WGS) entry which is preliminary data.</text>
</comment>
<reference evidence="3 4" key="1">
    <citation type="submission" date="2016-02" db="EMBL/GenBank/DDBJ databases">
        <title>Genome analysis of coral dinoflagellate symbionts highlights evolutionary adaptations to a symbiotic lifestyle.</title>
        <authorList>
            <person name="Aranda M."/>
            <person name="Li Y."/>
            <person name="Liew Y.J."/>
            <person name="Baumgarten S."/>
            <person name="Simakov O."/>
            <person name="Wilson M."/>
            <person name="Piel J."/>
            <person name="Ashoor H."/>
            <person name="Bougouffa S."/>
            <person name="Bajic V.B."/>
            <person name="Ryu T."/>
            <person name="Ravasi T."/>
            <person name="Bayer T."/>
            <person name="Micklem G."/>
            <person name="Kim H."/>
            <person name="Bhak J."/>
            <person name="Lajeunesse T.C."/>
            <person name="Voolstra C.R."/>
        </authorList>
    </citation>
    <scope>NUCLEOTIDE SEQUENCE [LARGE SCALE GENOMIC DNA]</scope>
    <source>
        <strain evidence="3 4">CCMP2467</strain>
    </source>
</reference>
<feature type="region of interest" description="Disordered" evidence="1">
    <location>
        <begin position="1300"/>
        <end position="1363"/>
    </location>
</feature>
<dbReference type="InterPro" id="IPR012337">
    <property type="entry name" value="RNaseH-like_sf"/>
</dbReference>
<feature type="region of interest" description="Disordered" evidence="1">
    <location>
        <begin position="355"/>
        <end position="383"/>
    </location>
</feature>
<organism evidence="3 4">
    <name type="scientific">Symbiodinium microadriaticum</name>
    <name type="common">Dinoflagellate</name>
    <name type="synonym">Zooxanthella microadriatica</name>
    <dbReference type="NCBI Taxonomy" id="2951"/>
    <lineage>
        <taxon>Eukaryota</taxon>
        <taxon>Sar</taxon>
        <taxon>Alveolata</taxon>
        <taxon>Dinophyceae</taxon>
        <taxon>Suessiales</taxon>
        <taxon>Symbiodiniaceae</taxon>
        <taxon>Symbiodinium</taxon>
    </lineage>
</organism>
<feature type="compositionally biased region" description="Low complexity" evidence="1">
    <location>
        <begin position="803"/>
        <end position="814"/>
    </location>
</feature>
<keyword evidence="4" id="KW-1185">Reference proteome</keyword>
<feature type="region of interest" description="Disordered" evidence="1">
    <location>
        <begin position="1974"/>
        <end position="2002"/>
    </location>
</feature>
<evidence type="ECO:0000313" key="3">
    <source>
        <dbReference type="EMBL" id="OLP89387.1"/>
    </source>
</evidence>
<dbReference type="OrthoDB" id="447293at2759"/>